<dbReference type="InterPro" id="IPR029058">
    <property type="entry name" value="AB_hydrolase_fold"/>
</dbReference>
<keyword evidence="2" id="KW-0812">Transmembrane</keyword>
<dbReference type="PANTHER" id="PTHR48081:SF13">
    <property type="entry name" value="ALPHA_BETA HYDROLASE"/>
    <property type="match status" value="1"/>
</dbReference>
<keyword evidence="2" id="KW-0472">Membrane</keyword>
<gene>
    <name evidence="4" type="primary">aes</name>
    <name evidence="4" type="ORF">CLOACE_22200</name>
</gene>
<dbReference type="Gene3D" id="3.40.50.1820">
    <property type="entry name" value="alpha/beta hydrolase"/>
    <property type="match status" value="1"/>
</dbReference>
<protein>
    <submittedName>
        <fullName evidence="4">Acetyl esterase</fullName>
    </submittedName>
</protein>
<dbReference type="EMBL" id="LZFO01000053">
    <property type="protein sequence ID" value="OFH99486.1"/>
    <property type="molecule type" value="Genomic_DNA"/>
</dbReference>
<name>A0A1E8EVQ3_9CLOT</name>
<evidence type="ECO:0000259" key="3">
    <source>
        <dbReference type="Pfam" id="PF20434"/>
    </source>
</evidence>
<organism evidence="4 5">
    <name type="scientific">Clostridium acetireducens DSM 10703</name>
    <dbReference type="NCBI Taxonomy" id="1121290"/>
    <lineage>
        <taxon>Bacteria</taxon>
        <taxon>Bacillati</taxon>
        <taxon>Bacillota</taxon>
        <taxon>Clostridia</taxon>
        <taxon>Eubacteriales</taxon>
        <taxon>Clostridiaceae</taxon>
        <taxon>Clostridium</taxon>
    </lineage>
</organism>
<evidence type="ECO:0000256" key="1">
    <source>
        <dbReference type="ARBA" id="ARBA00022801"/>
    </source>
</evidence>
<dbReference type="PROSITE" id="PS51257">
    <property type="entry name" value="PROKAR_LIPOPROTEIN"/>
    <property type="match status" value="1"/>
</dbReference>
<dbReference type="Proteomes" id="UP000175744">
    <property type="component" value="Unassembled WGS sequence"/>
</dbReference>
<evidence type="ECO:0000256" key="2">
    <source>
        <dbReference type="SAM" id="Phobius"/>
    </source>
</evidence>
<dbReference type="SUPFAM" id="SSF53474">
    <property type="entry name" value="alpha/beta-Hydrolases"/>
    <property type="match status" value="1"/>
</dbReference>
<dbReference type="GO" id="GO:0016787">
    <property type="term" value="F:hydrolase activity"/>
    <property type="evidence" value="ECO:0007669"/>
    <property type="project" value="UniProtKB-KW"/>
</dbReference>
<dbReference type="InterPro" id="IPR049492">
    <property type="entry name" value="BD-FAE-like_dom"/>
</dbReference>
<accession>A0A1E8EVQ3</accession>
<feature type="transmembrane region" description="Helical" evidence="2">
    <location>
        <begin position="7"/>
        <end position="26"/>
    </location>
</feature>
<proteinExistence type="predicted"/>
<dbReference type="PANTHER" id="PTHR48081">
    <property type="entry name" value="AB HYDROLASE SUPERFAMILY PROTEIN C4A8.06C"/>
    <property type="match status" value="1"/>
</dbReference>
<sequence length="327" mass="37346">MKRFVKILKIILIAVVIFISCFTFIYRNRIKLYINIGKKYVYLQKKLHSDIHIKDINAMNTIYAENIVYKNTNNVPLTLDIYKSKKKLSKGSPVILYVHGGSWVYGDKSIPSALSPLLDVFREEGFTIISVEYQLMKPGVGFDKLVSDIKDAVRWVYKNQYEYNFNTNEIGILGISSGAHLSLLAAYTGDNEFKDDSNLEVYPSKVKYVIDILGPTDLNSLNFSKATWDINNILKSIPNIKYVVSKYSPINYVHENAPKTLMVYSKKDTLVSYKNSTELYNKCVENGVFVKLVTLENSSHDFSNLSKQDILLLSKEVLKFIVQNSPL</sequence>
<dbReference type="AlphaFoldDB" id="A0A1E8EVQ3"/>
<dbReference type="InterPro" id="IPR050300">
    <property type="entry name" value="GDXG_lipolytic_enzyme"/>
</dbReference>
<evidence type="ECO:0000313" key="5">
    <source>
        <dbReference type="Proteomes" id="UP000175744"/>
    </source>
</evidence>
<keyword evidence="2" id="KW-1133">Transmembrane helix</keyword>
<evidence type="ECO:0000313" key="4">
    <source>
        <dbReference type="EMBL" id="OFH99486.1"/>
    </source>
</evidence>
<dbReference type="PATRIC" id="fig|1121290.3.peg.2237"/>
<keyword evidence="1" id="KW-0378">Hydrolase</keyword>
<keyword evidence="5" id="KW-1185">Reference proteome</keyword>
<dbReference type="Pfam" id="PF20434">
    <property type="entry name" value="BD-FAE"/>
    <property type="match status" value="1"/>
</dbReference>
<reference evidence="4 5" key="1">
    <citation type="submission" date="2016-06" db="EMBL/GenBank/DDBJ databases">
        <title>Genome sequence of Clostridium acetireducens DSM 10703.</title>
        <authorList>
            <person name="Poehlein A."/>
            <person name="Fluechter S."/>
            <person name="Duerre P."/>
            <person name="Daniel R."/>
        </authorList>
    </citation>
    <scope>NUCLEOTIDE SEQUENCE [LARGE SCALE GENOMIC DNA]</scope>
    <source>
        <strain evidence="4 5">DSM 10703</strain>
    </source>
</reference>
<dbReference type="RefSeq" id="WP_070111316.1">
    <property type="nucleotide sequence ID" value="NZ_LZFO01000053.1"/>
</dbReference>
<comment type="caution">
    <text evidence="4">The sequence shown here is derived from an EMBL/GenBank/DDBJ whole genome shotgun (WGS) entry which is preliminary data.</text>
</comment>
<dbReference type="OrthoDB" id="24847at2"/>
<dbReference type="STRING" id="1121290.CLAOCE_22200"/>
<feature type="domain" description="BD-FAE-like" evidence="3">
    <location>
        <begin position="79"/>
        <end position="282"/>
    </location>
</feature>